<evidence type="ECO:0000313" key="11">
    <source>
        <dbReference type="Proteomes" id="UP000050360"/>
    </source>
</evidence>
<dbReference type="GO" id="GO:0042410">
    <property type="term" value="F:6-carboxyhexanoate-CoA ligase activity"/>
    <property type="evidence" value="ECO:0007669"/>
    <property type="project" value="UniProtKB-UniRule"/>
</dbReference>
<dbReference type="GO" id="GO:0009102">
    <property type="term" value="P:biotin biosynthetic process"/>
    <property type="evidence" value="ECO:0007669"/>
    <property type="project" value="UniProtKB-UniRule"/>
</dbReference>
<comment type="function">
    <text evidence="8">Catalyzes the transformation of pimelate into pimeloyl-CoA with concomitant hydrolysis of ATP to AMP.</text>
</comment>
<comment type="cofactor">
    <cofactor evidence="1 8">
        <name>Mg(2+)</name>
        <dbReference type="ChEBI" id="CHEBI:18420"/>
    </cofactor>
</comment>
<accession>A0A0P8AHF8</accession>
<evidence type="ECO:0000256" key="3">
    <source>
        <dbReference type="ARBA" id="ARBA00022598"/>
    </source>
</evidence>
<dbReference type="GO" id="GO:0000287">
    <property type="term" value="F:magnesium ion binding"/>
    <property type="evidence" value="ECO:0007669"/>
    <property type="project" value="UniProtKB-UniRule"/>
</dbReference>
<dbReference type="PATRIC" id="fig|1719120.3.peg.1719"/>
<dbReference type="EMBL" id="LKCM01000123">
    <property type="protein sequence ID" value="KPQ43865.1"/>
    <property type="molecule type" value="Genomic_DNA"/>
</dbReference>
<organism evidence="10 11">
    <name type="scientific">Candidatus Methanoperedens nitratireducens</name>
    <dbReference type="NCBI Taxonomy" id="1392998"/>
    <lineage>
        <taxon>Archaea</taxon>
        <taxon>Methanobacteriati</taxon>
        <taxon>Methanobacteriota</taxon>
        <taxon>Stenosarchaea group</taxon>
        <taxon>Methanomicrobia</taxon>
        <taxon>Methanosarcinales</taxon>
        <taxon>ANME-2 cluster</taxon>
        <taxon>Candidatus Methanoperedentaceae</taxon>
        <taxon>Candidatus Methanoperedens</taxon>
    </lineage>
</organism>
<keyword evidence="6 8" id="KW-0067">ATP-binding</keyword>
<sequence length="258" mass="28615">MFSVRMRAEKNKKHISGAENLVEKTKIQTIVSGLVDRALSHEKGEPDLINITVETLKIPIKKVTSLPLILMNVENETEGKKLARKLLLELGIPALCIEKSISLLEKGPAIGENMRGAIIMDLKGNRLETDKVRGIRVSRMDITEEAANELFNALSVSGLSSYFTNISEALILATKVESVKGTIAELCWSDDPSYTAGYVASQKMGYIRIPHLKKKGDPFGGRVFFVNNIDHGKYITEMEQTPVLVTKFRGIIELFGKK</sequence>
<comment type="caution">
    <text evidence="10">The sequence shown here is derived from an EMBL/GenBank/DDBJ whole genome shotgun (WGS) entry which is preliminary data.</text>
</comment>
<dbReference type="NCBIfam" id="TIGR01204">
    <property type="entry name" value="bioW"/>
    <property type="match status" value="1"/>
</dbReference>
<reference evidence="10 11" key="1">
    <citation type="submission" date="2015-09" db="EMBL/GenBank/DDBJ databases">
        <title>A metagenomics-based metabolic model of nitrate-dependent anaerobic oxidation of methane by Methanoperedens-like archaea.</title>
        <authorList>
            <person name="Arshad A."/>
            <person name="Speth D.R."/>
            <person name="De Graaf R.M."/>
            <person name="Op Den Camp H.J."/>
            <person name="Jetten M.S."/>
            <person name="Welte C.U."/>
        </authorList>
    </citation>
    <scope>NUCLEOTIDE SEQUENCE [LARGE SCALE GENOMIC DNA]</scope>
</reference>
<evidence type="ECO:0000256" key="2">
    <source>
        <dbReference type="ARBA" id="ARBA00011738"/>
    </source>
</evidence>
<evidence type="ECO:0000256" key="1">
    <source>
        <dbReference type="ARBA" id="ARBA00001946"/>
    </source>
</evidence>
<evidence type="ECO:0000256" key="5">
    <source>
        <dbReference type="ARBA" id="ARBA00022756"/>
    </source>
</evidence>
<dbReference type="InterPro" id="IPR005499">
    <property type="entry name" value="BioW"/>
</dbReference>
<name>A0A0P8AHF8_9EURY</name>
<dbReference type="UniPathway" id="UPA00999">
    <property type="reaction ID" value="UER00351"/>
</dbReference>
<dbReference type="EC" id="6.2.1.14" evidence="8 9"/>
<evidence type="ECO:0000256" key="4">
    <source>
        <dbReference type="ARBA" id="ARBA00022741"/>
    </source>
</evidence>
<evidence type="ECO:0000256" key="8">
    <source>
        <dbReference type="HAMAP-Rule" id="MF_00668"/>
    </source>
</evidence>
<protein>
    <recommendedName>
        <fullName evidence="8 9">6-carboxyhexanoate--CoA ligase</fullName>
        <ecNumber evidence="8 9">6.2.1.14</ecNumber>
    </recommendedName>
    <alternativeName>
        <fullName evidence="8">Pimeloyl-CoA synthase</fullName>
    </alternativeName>
</protein>
<evidence type="ECO:0000256" key="6">
    <source>
        <dbReference type="ARBA" id="ARBA00022840"/>
    </source>
</evidence>
<dbReference type="AlphaFoldDB" id="A0A0P8AHF8"/>
<proteinExistence type="inferred from homology"/>
<gene>
    <name evidence="10" type="primary">bioW_2</name>
    <name evidence="8" type="synonym">bioW</name>
    <name evidence="10" type="ORF">MPEBLZ_01582</name>
</gene>
<evidence type="ECO:0000256" key="7">
    <source>
        <dbReference type="ARBA" id="ARBA00022842"/>
    </source>
</evidence>
<keyword evidence="5 8" id="KW-0093">Biotin biosynthesis</keyword>
<comment type="catalytic activity">
    <reaction evidence="8">
        <text>heptanedioate + ATP + CoA = 6-carboxyhexanoyl-CoA + AMP + diphosphate</text>
        <dbReference type="Rhea" id="RHEA:14781"/>
        <dbReference type="ChEBI" id="CHEBI:30616"/>
        <dbReference type="ChEBI" id="CHEBI:33019"/>
        <dbReference type="ChEBI" id="CHEBI:36165"/>
        <dbReference type="ChEBI" id="CHEBI:57287"/>
        <dbReference type="ChEBI" id="CHEBI:57360"/>
        <dbReference type="ChEBI" id="CHEBI:456215"/>
        <dbReference type="EC" id="6.2.1.14"/>
    </reaction>
</comment>
<comment type="pathway">
    <text evidence="8">Metabolic intermediate metabolism; pimeloyl-CoA biosynthesis; pimeloyl-CoA from pimelate: step 1/1.</text>
</comment>
<keyword evidence="4 8" id="KW-0547">Nucleotide-binding</keyword>
<dbReference type="Pfam" id="PF03744">
    <property type="entry name" value="BioW"/>
    <property type="match status" value="1"/>
</dbReference>
<evidence type="ECO:0000313" key="10">
    <source>
        <dbReference type="EMBL" id="KPQ43865.1"/>
    </source>
</evidence>
<comment type="subunit">
    <text evidence="2 8">Homodimer.</text>
</comment>
<evidence type="ECO:0000256" key="9">
    <source>
        <dbReference type="NCBIfam" id="TIGR01204"/>
    </source>
</evidence>
<keyword evidence="3 8" id="KW-0436">Ligase</keyword>
<dbReference type="Proteomes" id="UP000050360">
    <property type="component" value="Unassembled WGS sequence"/>
</dbReference>
<comment type="similarity">
    <text evidence="8">Belongs to the BioW family.</text>
</comment>
<dbReference type="HAMAP" id="MF_00668">
    <property type="entry name" value="BioW"/>
    <property type="match status" value="1"/>
</dbReference>
<dbReference type="NCBIfam" id="NF002360">
    <property type="entry name" value="PRK01322.1"/>
    <property type="match status" value="1"/>
</dbReference>
<dbReference type="GO" id="GO:0005524">
    <property type="term" value="F:ATP binding"/>
    <property type="evidence" value="ECO:0007669"/>
    <property type="project" value="UniProtKB-KW"/>
</dbReference>
<keyword evidence="7 8" id="KW-0460">Magnesium</keyword>